<evidence type="ECO:0000256" key="2">
    <source>
        <dbReference type="ARBA" id="ARBA00024867"/>
    </source>
</evidence>
<dbReference type="SUPFAM" id="SSF109604">
    <property type="entry name" value="HD-domain/PDEase-like"/>
    <property type="match status" value="1"/>
</dbReference>
<dbReference type="InterPro" id="IPR001789">
    <property type="entry name" value="Sig_transdc_resp-reg_receiver"/>
</dbReference>
<dbReference type="Gene3D" id="3.40.50.2300">
    <property type="match status" value="1"/>
</dbReference>
<dbReference type="InterPro" id="IPR037522">
    <property type="entry name" value="HD_GYP_dom"/>
</dbReference>
<evidence type="ECO:0000259" key="4">
    <source>
        <dbReference type="PROSITE" id="PS50110"/>
    </source>
</evidence>
<dbReference type="PANTHER" id="PTHR45228:SF4">
    <property type="entry name" value="LIPOPROTEIN"/>
    <property type="match status" value="1"/>
</dbReference>
<comment type="function">
    <text evidence="2">May play the central regulatory role in sporulation. It may be an element of the effector pathway responsible for the activation of sporulation genes in response to nutritional stress. Spo0A may act in concert with spo0H (a sigma factor) to control the expression of some genes that are critical to the sporulation process.</text>
</comment>
<sequence length="479" mass="54453">MRFVSIEDARPGMCLAYDLYDSMGRTMVGSGCELTASYINKLNEYGFSGIYIEDEQSKDIYIEATIPEKLRQEGFKCVQENDIDRCAEIAQQIVENLLSRENVCLDMTDLRSYDDYTYAHSVNVAVLCCVIGMGMGMSERDLNYLVTAALLHDLGKLAIPKEILNKPGRLTPDEYQLMKTHSTRSYQLLSKRWNISAHIKQTVLLHHENVDGSGYPQGLMGDEQSLSVRIVHVADVYDALTSRRPYKKPYSPYEAVEYLMGACGIMFDKNVVEVFMERVPLFPRGTEVNLSDGRKGLIYENKGPHNLRPVLNMPDGTKLDLMENKNLNVTILPPEYLDTVSPDSEEPGRKKMVQETARKKIMIVDDMKTNLDAMRGILEDEYTVILCKCGKQALHYLEHNEFPDLIIMDVDMPEMNGIETTMRANKLTGGRIPVLFVTAMCDAHTVMTCRRLHAAGYIVRPYKAIYIKSEVERIFSGWR</sequence>
<evidence type="ECO:0000256" key="3">
    <source>
        <dbReference type="PROSITE-ProRule" id="PRU00169"/>
    </source>
</evidence>
<organism evidence="6 7">
    <name type="scientific">Roseburia faecis</name>
    <dbReference type="NCBI Taxonomy" id="301302"/>
    <lineage>
        <taxon>Bacteria</taxon>
        <taxon>Bacillati</taxon>
        <taxon>Bacillota</taxon>
        <taxon>Clostridia</taxon>
        <taxon>Lachnospirales</taxon>
        <taxon>Lachnospiraceae</taxon>
        <taxon>Roseburia</taxon>
    </lineage>
</organism>
<dbReference type="InterPro" id="IPR011006">
    <property type="entry name" value="CheY-like_superfamily"/>
</dbReference>
<protein>
    <recommendedName>
        <fullName evidence="1">Stage 0 sporulation protein A homolog</fullName>
    </recommendedName>
</protein>
<feature type="modified residue" description="4-aspartylphosphate" evidence="3">
    <location>
        <position position="409"/>
    </location>
</feature>
<evidence type="ECO:0000259" key="5">
    <source>
        <dbReference type="PROSITE" id="PS51832"/>
    </source>
</evidence>
<dbReference type="Gene3D" id="1.10.3210.10">
    <property type="entry name" value="Hypothetical protein af1432"/>
    <property type="match status" value="1"/>
</dbReference>
<keyword evidence="7" id="KW-1185">Reference proteome</keyword>
<dbReference type="SUPFAM" id="SSF52172">
    <property type="entry name" value="CheY-like"/>
    <property type="match status" value="1"/>
</dbReference>
<dbReference type="STRING" id="301302.ERS852420_02334"/>
<evidence type="ECO:0000313" key="7">
    <source>
        <dbReference type="Proteomes" id="UP000049979"/>
    </source>
</evidence>
<reference evidence="7" key="1">
    <citation type="submission" date="2015-05" db="EMBL/GenBank/DDBJ databases">
        <authorList>
            <consortium name="Pathogen Informatics"/>
        </authorList>
    </citation>
    <scope>NUCLEOTIDE SEQUENCE [LARGE SCALE GENOMIC DNA]</scope>
    <source>
        <strain evidence="7">M72</strain>
    </source>
</reference>
<dbReference type="RefSeq" id="WP_055068587.1">
    <property type="nucleotide sequence ID" value="NZ_CP173697.1"/>
</dbReference>
<dbReference type="OrthoDB" id="9804747at2"/>
<proteinExistence type="predicted"/>
<gene>
    <name evidence="6" type="ORF">M72_13931</name>
</gene>
<evidence type="ECO:0000256" key="1">
    <source>
        <dbReference type="ARBA" id="ARBA00018672"/>
    </source>
</evidence>
<evidence type="ECO:0000313" key="6">
    <source>
        <dbReference type="EMBL" id="CRL41947.1"/>
    </source>
</evidence>
<dbReference type="SMART" id="SM00448">
    <property type="entry name" value="REC"/>
    <property type="match status" value="1"/>
</dbReference>
<dbReference type="EMBL" id="CVRR01000060">
    <property type="protein sequence ID" value="CRL41947.1"/>
    <property type="molecule type" value="Genomic_DNA"/>
</dbReference>
<keyword evidence="3" id="KW-0597">Phosphoprotein</keyword>
<feature type="domain" description="HD-GYP" evidence="5">
    <location>
        <begin position="95"/>
        <end position="291"/>
    </location>
</feature>
<dbReference type="SMART" id="SM00471">
    <property type="entry name" value="HDc"/>
    <property type="match status" value="1"/>
</dbReference>
<name>A0A0M6WZ21_9FIRM</name>
<dbReference type="PROSITE" id="PS50110">
    <property type="entry name" value="RESPONSE_REGULATORY"/>
    <property type="match status" value="1"/>
</dbReference>
<dbReference type="PROSITE" id="PS51832">
    <property type="entry name" value="HD_GYP"/>
    <property type="match status" value="1"/>
</dbReference>
<dbReference type="InterPro" id="IPR003607">
    <property type="entry name" value="HD/PDEase_dom"/>
</dbReference>
<dbReference type="AlphaFoldDB" id="A0A0M6WZ21"/>
<feature type="domain" description="Response regulatory" evidence="4">
    <location>
        <begin position="360"/>
        <end position="475"/>
    </location>
</feature>
<dbReference type="Pfam" id="PF00072">
    <property type="entry name" value="Response_reg"/>
    <property type="match status" value="1"/>
</dbReference>
<dbReference type="GO" id="GO:0000160">
    <property type="term" value="P:phosphorelay signal transduction system"/>
    <property type="evidence" value="ECO:0007669"/>
    <property type="project" value="InterPro"/>
</dbReference>
<dbReference type="CDD" id="cd00077">
    <property type="entry name" value="HDc"/>
    <property type="match status" value="1"/>
</dbReference>
<accession>A0A0M6WZ21</accession>
<dbReference type="Pfam" id="PF13487">
    <property type="entry name" value="HD_5"/>
    <property type="match status" value="1"/>
</dbReference>
<dbReference type="PANTHER" id="PTHR45228">
    <property type="entry name" value="CYCLIC DI-GMP PHOSPHODIESTERASE TM_0186-RELATED"/>
    <property type="match status" value="1"/>
</dbReference>
<dbReference type="Proteomes" id="UP000049979">
    <property type="component" value="Unassembled WGS sequence"/>
</dbReference>
<dbReference type="InterPro" id="IPR052020">
    <property type="entry name" value="Cyclic_di-GMP/3'3'-cGAMP_PDE"/>
</dbReference>